<evidence type="ECO:0000313" key="7">
    <source>
        <dbReference type="Proteomes" id="UP000434582"/>
    </source>
</evidence>
<dbReference type="InterPro" id="IPR050950">
    <property type="entry name" value="HTH-type_LysR_regulators"/>
</dbReference>
<accession>A0A7X2D225</accession>
<dbReference type="PRINTS" id="PR00039">
    <property type="entry name" value="HTHLYSR"/>
</dbReference>
<dbReference type="PROSITE" id="PS50931">
    <property type="entry name" value="HTH_LYSR"/>
    <property type="match status" value="1"/>
</dbReference>
<keyword evidence="3" id="KW-0238">DNA-binding</keyword>
<dbReference type="GO" id="GO:0005829">
    <property type="term" value="C:cytosol"/>
    <property type="evidence" value="ECO:0007669"/>
    <property type="project" value="TreeGrafter"/>
</dbReference>
<dbReference type="PANTHER" id="PTHR30419">
    <property type="entry name" value="HTH-TYPE TRANSCRIPTIONAL REGULATOR YBHD"/>
    <property type="match status" value="1"/>
</dbReference>
<dbReference type="GO" id="GO:0003700">
    <property type="term" value="F:DNA-binding transcription factor activity"/>
    <property type="evidence" value="ECO:0007669"/>
    <property type="project" value="InterPro"/>
</dbReference>
<dbReference type="InterPro" id="IPR036390">
    <property type="entry name" value="WH_DNA-bd_sf"/>
</dbReference>
<dbReference type="CDD" id="cd05466">
    <property type="entry name" value="PBP2_LTTR_substrate"/>
    <property type="match status" value="1"/>
</dbReference>
<dbReference type="Proteomes" id="UP000434582">
    <property type="component" value="Unassembled WGS sequence"/>
</dbReference>
<name>A0A7X2D225_9PROT</name>
<organism evidence="6 7">
    <name type="scientific">Roseospira navarrensis</name>
    <dbReference type="NCBI Taxonomy" id="140058"/>
    <lineage>
        <taxon>Bacteria</taxon>
        <taxon>Pseudomonadati</taxon>
        <taxon>Pseudomonadota</taxon>
        <taxon>Alphaproteobacteria</taxon>
        <taxon>Rhodospirillales</taxon>
        <taxon>Rhodospirillaceae</taxon>
        <taxon>Roseospira</taxon>
    </lineage>
</organism>
<evidence type="ECO:0000256" key="1">
    <source>
        <dbReference type="ARBA" id="ARBA00009437"/>
    </source>
</evidence>
<dbReference type="RefSeq" id="WP_170294621.1">
    <property type="nucleotide sequence ID" value="NZ_WIVE01000002.1"/>
</dbReference>
<keyword evidence="7" id="KW-1185">Reference proteome</keyword>
<dbReference type="Gene3D" id="3.40.190.290">
    <property type="match status" value="1"/>
</dbReference>
<dbReference type="InterPro" id="IPR005119">
    <property type="entry name" value="LysR_subst-bd"/>
</dbReference>
<dbReference type="GO" id="GO:0003677">
    <property type="term" value="F:DNA binding"/>
    <property type="evidence" value="ECO:0007669"/>
    <property type="project" value="UniProtKB-KW"/>
</dbReference>
<comment type="caution">
    <text evidence="6">The sequence shown here is derived from an EMBL/GenBank/DDBJ whole genome shotgun (WGS) entry which is preliminary data.</text>
</comment>
<dbReference type="PANTHER" id="PTHR30419:SF31">
    <property type="entry name" value="BLR3139 PROTEIN"/>
    <property type="match status" value="1"/>
</dbReference>
<evidence type="ECO:0000259" key="5">
    <source>
        <dbReference type="PROSITE" id="PS50931"/>
    </source>
</evidence>
<feature type="domain" description="HTH lysR-type" evidence="5">
    <location>
        <begin position="1"/>
        <end position="57"/>
    </location>
</feature>
<comment type="similarity">
    <text evidence="1">Belongs to the LysR transcriptional regulatory family.</text>
</comment>
<dbReference type="FunFam" id="1.10.10.10:FF:000001">
    <property type="entry name" value="LysR family transcriptional regulator"/>
    <property type="match status" value="1"/>
</dbReference>
<dbReference type="SUPFAM" id="SSF53850">
    <property type="entry name" value="Periplasmic binding protein-like II"/>
    <property type="match status" value="1"/>
</dbReference>
<dbReference type="EMBL" id="WIVE01000002">
    <property type="protein sequence ID" value="MQX35241.1"/>
    <property type="molecule type" value="Genomic_DNA"/>
</dbReference>
<keyword evidence="2" id="KW-0805">Transcription regulation</keyword>
<evidence type="ECO:0000313" key="6">
    <source>
        <dbReference type="EMBL" id="MQX35241.1"/>
    </source>
</evidence>
<dbReference type="Gene3D" id="1.10.10.10">
    <property type="entry name" value="Winged helix-like DNA-binding domain superfamily/Winged helix DNA-binding domain"/>
    <property type="match status" value="1"/>
</dbReference>
<dbReference type="AlphaFoldDB" id="A0A7X2D225"/>
<dbReference type="Pfam" id="PF00126">
    <property type="entry name" value="HTH_1"/>
    <property type="match status" value="1"/>
</dbReference>
<dbReference type="InterPro" id="IPR000847">
    <property type="entry name" value="LysR_HTH_N"/>
</dbReference>
<keyword evidence="4" id="KW-0804">Transcription</keyword>
<reference evidence="6 7" key="1">
    <citation type="submission" date="2019-10" db="EMBL/GenBank/DDBJ databases">
        <title>Draft whole-genome sequence of the purple nonsulfur photosynthetic bacterium Roseospira navarrensis DSM 15114.</title>
        <authorList>
            <person name="Kyndt J.A."/>
            <person name="Meyer T.E."/>
        </authorList>
    </citation>
    <scope>NUCLEOTIDE SEQUENCE [LARGE SCALE GENOMIC DNA]</scope>
    <source>
        <strain evidence="6 7">DSM 15114</strain>
    </source>
</reference>
<dbReference type="InterPro" id="IPR036388">
    <property type="entry name" value="WH-like_DNA-bd_sf"/>
</dbReference>
<proteinExistence type="inferred from homology"/>
<evidence type="ECO:0000256" key="4">
    <source>
        <dbReference type="ARBA" id="ARBA00023163"/>
    </source>
</evidence>
<sequence>MLRKYTYLVALARERHFSRAAAACHVTQPTLSNAIRQLEESLGVPIVERGQTFRGFTPEGETVLAHARRMLAEQDALTQSLRARGTGLAGTARLGVIPTALPAVAPLLATVAARHPALRFVVRSLSSRDIERGLHAYELDAGITYLDNEPLPAVRRVPLYTETPLFLCRRAADDPEPPGEGIPWAEAARHPLCLLTPDMQNRRIVEAAFRAAGVAVDPAVETASLITLFALVQQGPWASIAPSLLLSTMRPDPAVEARPLVAPSIRYSVGLVYADRDPTPPLVAALAAAAAGMSVPDGLG</sequence>
<protein>
    <submittedName>
        <fullName evidence="6">LysR family transcriptional regulator</fullName>
    </submittedName>
</protein>
<gene>
    <name evidence="6" type="ORF">GHC57_01775</name>
</gene>
<dbReference type="SUPFAM" id="SSF46785">
    <property type="entry name" value="Winged helix' DNA-binding domain"/>
    <property type="match status" value="1"/>
</dbReference>
<dbReference type="Pfam" id="PF03466">
    <property type="entry name" value="LysR_substrate"/>
    <property type="match status" value="1"/>
</dbReference>
<evidence type="ECO:0000256" key="3">
    <source>
        <dbReference type="ARBA" id="ARBA00023125"/>
    </source>
</evidence>
<evidence type="ECO:0000256" key="2">
    <source>
        <dbReference type="ARBA" id="ARBA00023015"/>
    </source>
</evidence>